<dbReference type="Proteomes" id="UP001199469">
    <property type="component" value="Unassembled WGS sequence"/>
</dbReference>
<gene>
    <name evidence="5" type="ORF">LQ327_05345</name>
</gene>
<keyword evidence="1" id="KW-0805">Transcription regulation</keyword>
<evidence type="ECO:0000256" key="3">
    <source>
        <dbReference type="ARBA" id="ARBA00023163"/>
    </source>
</evidence>
<evidence type="ECO:0000313" key="5">
    <source>
        <dbReference type="EMBL" id="MCD2192812.1"/>
    </source>
</evidence>
<organism evidence="5 6">
    <name type="scientific">Actinomycetospora endophytica</name>
    <dbReference type="NCBI Taxonomy" id="2291215"/>
    <lineage>
        <taxon>Bacteria</taxon>
        <taxon>Bacillati</taxon>
        <taxon>Actinomycetota</taxon>
        <taxon>Actinomycetes</taxon>
        <taxon>Pseudonocardiales</taxon>
        <taxon>Pseudonocardiaceae</taxon>
        <taxon>Actinomycetospora</taxon>
    </lineage>
</organism>
<dbReference type="EMBL" id="JAJNDB010000001">
    <property type="protein sequence ID" value="MCD2192812.1"/>
    <property type="molecule type" value="Genomic_DNA"/>
</dbReference>
<dbReference type="PANTHER" id="PTHR33204:SF39">
    <property type="entry name" value="TRANSCRIPTIONAL REGULATORY PROTEIN"/>
    <property type="match status" value="1"/>
</dbReference>
<dbReference type="RefSeq" id="WP_230730479.1">
    <property type="nucleotide sequence ID" value="NZ_JAJNDB010000001.1"/>
</dbReference>
<dbReference type="Gene3D" id="1.10.10.10">
    <property type="entry name" value="Winged helix-like DNA-binding domain superfamily/Winged helix DNA-binding domain"/>
    <property type="match status" value="1"/>
</dbReference>
<dbReference type="PANTHER" id="PTHR33204">
    <property type="entry name" value="TRANSCRIPTIONAL REGULATOR, MARR FAMILY"/>
    <property type="match status" value="1"/>
</dbReference>
<feature type="domain" description="HTH hxlR-type" evidence="4">
    <location>
        <begin position="10"/>
        <end position="108"/>
    </location>
</feature>
<comment type="caution">
    <text evidence="5">The sequence shown here is derived from an EMBL/GenBank/DDBJ whole genome shotgun (WGS) entry which is preliminary data.</text>
</comment>
<evidence type="ECO:0000256" key="1">
    <source>
        <dbReference type="ARBA" id="ARBA00023015"/>
    </source>
</evidence>
<reference evidence="5 6" key="1">
    <citation type="submission" date="2021-11" db="EMBL/GenBank/DDBJ databases">
        <title>Draft genome sequence of Actinomycetospora sp. SF1 isolated from the rhizosphere soil.</title>
        <authorList>
            <person name="Duangmal K."/>
            <person name="Chantavorakit T."/>
        </authorList>
    </citation>
    <scope>NUCLEOTIDE SEQUENCE [LARGE SCALE GENOMIC DNA]</scope>
    <source>
        <strain evidence="5 6">TBRC 5722</strain>
    </source>
</reference>
<keyword evidence="6" id="KW-1185">Reference proteome</keyword>
<evidence type="ECO:0000256" key="2">
    <source>
        <dbReference type="ARBA" id="ARBA00023125"/>
    </source>
</evidence>
<proteinExistence type="predicted"/>
<dbReference type="SUPFAM" id="SSF46785">
    <property type="entry name" value="Winged helix' DNA-binding domain"/>
    <property type="match status" value="1"/>
</dbReference>
<dbReference type="PROSITE" id="PS51118">
    <property type="entry name" value="HTH_HXLR"/>
    <property type="match status" value="1"/>
</dbReference>
<keyword evidence="2" id="KW-0238">DNA-binding</keyword>
<keyword evidence="3" id="KW-0804">Transcription</keyword>
<name>A0ABS8P3I2_9PSEU</name>
<sequence length="133" mass="14407">MRGNLFAANCPSRQVLDRIGDRWSVLVVHVLAGGTLRHGEIAARIGGITPKMLTQTLRGLERDGLLTRTVHAEVPPRVDYELTTLGRSLLGVAQALEDWAETHISDVDAARAAYDARTQVAAGTVQRLAASRK</sequence>
<dbReference type="InterPro" id="IPR002577">
    <property type="entry name" value="HTH_HxlR"/>
</dbReference>
<dbReference type="Pfam" id="PF01638">
    <property type="entry name" value="HxlR"/>
    <property type="match status" value="1"/>
</dbReference>
<evidence type="ECO:0000259" key="4">
    <source>
        <dbReference type="PROSITE" id="PS51118"/>
    </source>
</evidence>
<evidence type="ECO:0000313" key="6">
    <source>
        <dbReference type="Proteomes" id="UP001199469"/>
    </source>
</evidence>
<accession>A0ABS8P3I2</accession>
<protein>
    <submittedName>
        <fullName evidence="5">Helix-turn-helix transcriptional regulator</fullName>
    </submittedName>
</protein>
<dbReference type="InterPro" id="IPR036388">
    <property type="entry name" value="WH-like_DNA-bd_sf"/>
</dbReference>
<dbReference type="InterPro" id="IPR036390">
    <property type="entry name" value="WH_DNA-bd_sf"/>
</dbReference>